<comment type="caution">
    <text evidence="1">The sequence shown here is derived from an EMBL/GenBank/DDBJ whole genome shotgun (WGS) entry which is preliminary data.</text>
</comment>
<reference evidence="1" key="1">
    <citation type="journal article" date="2020" name="Stud. Mycol.">
        <title>101 Dothideomycetes genomes: a test case for predicting lifestyles and emergence of pathogens.</title>
        <authorList>
            <person name="Haridas S."/>
            <person name="Albert R."/>
            <person name="Binder M."/>
            <person name="Bloem J."/>
            <person name="Labutti K."/>
            <person name="Salamov A."/>
            <person name="Andreopoulos B."/>
            <person name="Baker S."/>
            <person name="Barry K."/>
            <person name="Bills G."/>
            <person name="Bluhm B."/>
            <person name="Cannon C."/>
            <person name="Castanera R."/>
            <person name="Culley D."/>
            <person name="Daum C."/>
            <person name="Ezra D."/>
            <person name="Gonzalez J."/>
            <person name="Henrissat B."/>
            <person name="Kuo A."/>
            <person name="Liang C."/>
            <person name="Lipzen A."/>
            <person name="Lutzoni F."/>
            <person name="Magnuson J."/>
            <person name="Mondo S."/>
            <person name="Nolan M."/>
            <person name="Ohm R."/>
            <person name="Pangilinan J."/>
            <person name="Park H.-J."/>
            <person name="Ramirez L."/>
            <person name="Alfaro M."/>
            <person name="Sun H."/>
            <person name="Tritt A."/>
            <person name="Yoshinaga Y."/>
            <person name="Zwiers L.-H."/>
            <person name="Turgeon B."/>
            <person name="Goodwin S."/>
            <person name="Spatafora J."/>
            <person name="Crous P."/>
            <person name="Grigoriev I."/>
        </authorList>
    </citation>
    <scope>NUCLEOTIDE SEQUENCE</scope>
    <source>
        <strain evidence="1">ATCC 200398</strain>
    </source>
</reference>
<accession>A0ACB6QHM8</accession>
<sequence length="279" mass="29420">MTANHPTLINLPPPPSDPVTPSDAPGTPNSATTSMSELSTVAIKDGHRGHFPHHHHPAEAERADRISRLAGLERVAVTGRNQNSSGLVPGAPGMSNPPPSYFDANNQPQMFRERSTVGSASATGSVGGRTTWASGSDVYDPDRMSEDQDNETSSMGGFSDEAASLVGFGEGARTPARQHSAIGSPAIGKVNAVPQYLRDQPLANPMTSVNVPSGSGTVQTTSSAEQQKQDAKMIDGMTYDENVVDTANRTPPLTSQGPGGAQTAEQVIRERMRQRQRQA</sequence>
<name>A0ACB6QHM8_9PLEO</name>
<keyword evidence="2" id="KW-1185">Reference proteome</keyword>
<proteinExistence type="predicted"/>
<dbReference type="Proteomes" id="UP000799755">
    <property type="component" value="Unassembled WGS sequence"/>
</dbReference>
<dbReference type="EMBL" id="MU003524">
    <property type="protein sequence ID" value="KAF2466498.1"/>
    <property type="molecule type" value="Genomic_DNA"/>
</dbReference>
<feature type="non-terminal residue" evidence="1">
    <location>
        <position position="279"/>
    </location>
</feature>
<evidence type="ECO:0000313" key="2">
    <source>
        <dbReference type="Proteomes" id="UP000799755"/>
    </source>
</evidence>
<evidence type="ECO:0000313" key="1">
    <source>
        <dbReference type="EMBL" id="KAF2466498.1"/>
    </source>
</evidence>
<organism evidence="1 2">
    <name type="scientific">Lindgomyces ingoldianus</name>
    <dbReference type="NCBI Taxonomy" id="673940"/>
    <lineage>
        <taxon>Eukaryota</taxon>
        <taxon>Fungi</taxon>
        <taxon>Dikarya</taxon>
        <taxon>Ascomycota</taxon>
        <taxon>Pezizomycotina</taxon>
        <taxon>Dothideomycetes</taxon>
        <taxon>Pleosporomycetidae</taxon>
        <taxon>Pleosporales</taxon>
        <taxon>Lindgomycetaceae</taxon>
        <taxon>Lindgomyces</taxon>
    </lineage>
</organism>
<gene>
    <name evidence="1" type="ORF">BDR25DRAFT_183289</name>
</gene>
<protein>
    <submittedName>
        <fullName evidence="1">Uncharacterized protein</fullName>
    </submittedName>
</protein>